<feature type="domain" description="Proteinase inhibitor I42 chagasin" evidence="4">
    <location>
        <begin position="44"/>
        <end position="122"/>
    </location>
</feature>
<dbReference type="Proteomes" id="UP000253970">
    <property type="component" value="Unassembled WGS sequence"/>
</dbReference>
<comment type="caution">
    <text evidence="5">The sequence shown here is derived from an EMBL/GenBank/DDBJ whole genome shotgun (WGS) entry which is preliminary data.</text>
</comment>
<dbReference type="AlphaFoldDB" id="A0A369MA44"/>
<dbReference type="PANTHER" id="PTHR36530:SF1">
    <property type="entry name" value="AMOEBIASIN-1"/>
    <property type="match status" value="1"/>
</dbReference>
<evidence type="ECO:0000256" key="2">
    <source>
        <dbReference type="ARBA" id="ARBA00022704"/>
    </source>
</evidence>
<dbReference type="EMBL" id="PPTU01000021">
    <property type="protein sequence ID" value="RDB68309.1"/>
    <property type="molecule type" value="Genomic_DNA"/>
</dbReference>
<dbReference type="RefSeq" id="WP_114534409.1">
    <property type="nucleotide sequence ID" value="NZ_PPTU01000021.1"/>
</dbReference>
<evidence type="ECO:0000313" key="5">
    <source>
        <dbReference type="EMBL" id="RDB68309.1"/>
    </source>
</evidence>
<dbReference type="Gene3D" id="2.60.40.2020">
    <property type="match status" value="1"/>
</dbReference>
<gene>
    <name evidence="5" type="ORF">C1875_11745</name>
</gene>
<evidence type="ECO:0000256" key="3">
    <source>
        <dbReference type="SAM" id="SignalP"/>
    </source>
</evidence>
<feature type="signal peptide" evidence="3">
    <location>
        <begin position="1"/>
        <end position="21"/>
    </location>
</feature>
<proteinExistence type="predicted"/>
<dbReference type="PANTHER" id="PTHR36530">
    <property type="entry name" value="INHIBITOR OF CYSTEINE PEPTIDASE"/>
    <property type="match status" value="1"/>
</dbReference>
<keyword evidence="1" id="KW-0646">Protease inhibitor</keyword>
<feature type="chain" id="PRO_5039560789" evidence="3">
    <location>
        <begin position="22"/>
        <end position="142"/>
    </location>
</feature>
<dbReference type="Pfam" id="PF09394">
    <property type="entry name" value="Inhibitor_I42"/>
    <property type="match status" value="1"/>
</dbReference>
<sequence length="142" mass="14729">MKARLKLAIAGACMAAFVAFAVGCSAAPGSEVQIAEGSAEFSQSNLVVKLDANPTTGYEWTFQIDGSAVQPDGDEFVPASDGAQPKTGEGGVHTFNFKADGSGEATLTFTYARSWEASDSDKSVVLHATVENGAFTQVEDQA</sequence>
<dbReference type="InterPro" id="IPR018990">
    <property type="entry name" value="Prot_inh_I42_chagasin"/>
</dbReference>
<keyword evidence="3" id="KW-0732">Signal</keyword>
<evidence type="ECO:0000256" key="1">
    <source>
        <dbReference type="ARBA" id="ARBA00022690"/>
    </source>
</evidence>
<protein>
    <submittedName>
        <fullName evidence="5">Chagasin</fullName>
    </submittedName>
</protein>
<dbReference type="SUPFAM" id="SSF141066">
    <property type="entry name" value="ICP-like"/>
    <property type="match status" value="1"/>
</dbReference>
<name>A0A369MA44_EGGLN</name>
<dbReference type="InterPro" id="IPR036331">
    <property type="entry name" value="Chagasin-like_sf"/>
</dbReference>
<evidence type="ECO:0000259" key="4">
    <source>
        <dbReference type="Pfam" id="PF09394"/>
    </source>
</evidence>
<organism evidence="5 6">
    <name type="scientific">Eggerthella lenta</name>
    <name type="common">Eubacterium lentum</name>
    <dbReference type="NCBI Taxonomy" id="84112"/>
    <lineage>
        <taxon>Bacteria</taxon>
        <taxon>Bacillati</taxon>
        <taxon>Actinomycetota</taxon>
        <taxon>Coriobacteriia</taxon>
        <taxon>Eggerthellales</taxon>
        <taxon>Eggerthellaceae</taxon>
        <taxon>Eggerthella</taxon>
    </lineage>
</organism>
<evidence type="ECO:0000313" key="6">
    <source>
        <dbReference type="Proteomes" id="UP000253970"/>
    </source>
</evidence>
<accession>A0A369MA44</accession>
<dbReference type="PROSITE" id="PS51257">
    <property type="entry name" value="PROKAR_LIPOPROTEIN"/>
    <property type="match status" value="1"/>
</dbReference>
<dbReference type="InterPro" id="IPR052781">
    <property type="entry name" value="Cys_protease_inhibitor_I42"/>
</dbReference>
<dbReference type="GO" id="GO:0004869">
    <property type="term" value="F:cysteine-type endopeptidase inhibitor activity"/>
    <property type="evidence" value="ECO:0007669"/>
    <property type="project" value="UniProtKB-KW"/>
</dbReference>
<keyword evidence="2" id="KW-0789">Thiol protease inhibitor</keyword>
<reference evidence="5 6" key="1">
    <citation type="journal article" date="2018" name="Elife">
        <title>Discovery and characterization of a prevalent human gut bacterial enzyme sufficient for the inactivation of a family of plant toxins.</title>
        <authorList>
            <person name="Koppel N."/>
            <person name="Bisanz J.E."/>
            <person name="Pandelia M.E."/>
            <person name="Turnbaugh P.J."/>
            <person name="Balskus E.P."/>
        </authorList>
    </citation>
    <scope>NUCLEOTIDE SEQUENCE [LARGE SCALE GENOMIC DNA]</scope>
    <source>
        <strain evidence="5 6">W1 BHI 6</strain>
    </source>
</reference>